<dbReference type="InterPro" id="IPR058532">
    <property type="entry name" value="YjbR/MT2646/Rv2570-like"/>
</dbReference>
<keyword evidence="2" id="KW-1185">Reference proteome</keyword>
<proteinExistence type="predicted"/>
<reference evidence="1" key="1">
    <citation type="submission" date="2023-03" db="EMBL/GenBank/DDBJ databases">
        <title>Actinorhabdospora filicis NBRC 111898.</title>
        <authorList>
            <person name="Ichikawa N."/>
            <person name="Sato H."/>
            <person name="Tonouchi N."/>
        </authorList>
    </citation>
    <scope>NUCLEOTIDE SEQUENCE</scope>
    <source>
        <strain evidence="1">NBRC 111898</strain>
    </source>
</reference>
<evidence type="ECO:0008006" key="3">
    <source>
        <dbReference type="Google" id="ProtNLM"/>
    </source>
</evidence>
<dbReference type="SUPFAM" id="SSF142906">
    <property type="entry name" value="YjbR-like"/>
    <property type="match status" value="1"/>
</dbReference>
<dbReference type="EMBL" id="BSTX01000004">
    <property type="protein sequence ID" value="GLZ80630.1"/>
    <property type="molecule type" value="Genomic_DNA"/>
</dbReference>
<gene>
    <name evidence="1" type="ORF">Afil01_54370</name>
</gene>
<dbReference type="RefSeq" id="WP_285665868.1">
    <property type="nucleotide sequence ID" value="NZ_BSTX01000004.1"/>
</dbReference>
<evidence type="ECO:0000313" key="1">
    <source>
        <dbReference type="EMBL" id="GLZ80630.1"/>
    </source>
</evidence>
<dbReference type="Proteomes" id="UP001165079">
    <property type="component" value="Unassembled WGS sequence"/>
</dbReference>
<accession>A0A9W6WDB1</accession>
<dbReference type="Pfam" id="PF04237">
    <property type="entry name" value="YjbR"/>
    <property type="match status" value="1"/>
</dbReference>
<organism evidence="1 2">
    <name type="scientific">Actinorhabdospora filicis</name>
    <dbReference type="NCBI Taxonomy" id="1785913"/>
    <lineage>
        <taxon>Bacteria</taxon>
        <taxon>Bacillati</taxon>
        <taxon>Actinomycetota</taxon>
        <taxon>Actinomycetes</taxon>
        <taxon>Micromonosporales</taxon>
        <taxon>Micromonosporaceae</taxon>
        <taxon>Actinorhabdospora</taxon>
    </lineage>
</organism>
<comment type="caution">
    <text evidence="1">The sequence shown here is derived from an EMBL/GenBank/DDBJ whole genome shotgun (WGS) entry which is preliminary data.</text>
</comment>
<dbReference type="AlphaFoldDB" id="A0A9W6WDB1"/>
<evidence type="ECO:0000313" key="2">
    <source>
        <dbReference type="Proteomes" id="UP001165079"/>
    </source>
</evidence>
<dbReference type="InterPro" id="IPR038056">
    <property type="entry name" value="YjbR-like_sf"/>
</dbReference>
<dbReference type="Gene3D" id="3.90.1150.30">
    <property type="match status" value="1"/>
</dbReference>
<name>A0A9W6WDB1_9ACTN</name>
<sequence length="123" mass="13919">MLGDMVSVDEWAAIAEALPEVTERPAWGMTCYRVRDKIFTSFDPERPETVGVAVDRDERSVLISAEPGKFSMTNHDSVYHWVRVTLDAVGAGEMRELLEDAWRMKAPKRLVKAHDEAAAQRDE</sequence>
<protein>
    <recommendedName>
        <fullName evidence="3">MmcQ/YjbR family DNA-binding protein</fullName>
    </recommendedName>
</protein>